<feature type="compositionally biased region" description="Pro residues" evidence="1">
    <location>
        <begin position="34"/>
        <end position="45"/>
    </location>
</feature>
<evidence type="ECO:0000313" key="3">
    <source>
        <dbReference type="Proteomes" id="UP000001880"/>
    </source>
</evidence>
<feature type="compositionally biased region" description="Pro residues" evidence="1">
    <location>
        <begin position="52"/>
        <end position="64"/>
    </location>
</feature>
<dbReference type="RefSeq" id="WP_012828814.1">
    <property type="nucleotide sequence ID" value="NC_013440.1"/>
</dbReference>
<feature type="region of interest" description="Disordered" evidence="1">
    <location>
        <begin position="1"/>
        <end position="70"/>
    </location>
</feature>
<name>D0LY65_HALO1</name>
<gene>
    <name evidence="2" type="ordered locus">Hoch_3715</name>
</gene>
<dbReference type="HOGENOM" id="CLU_670430_0_0_7"/>
<feature type="compositionally biased region" description="Polar residues" evidence="1">
    <location>
        <begin position="1"/>
        <end position="14"/>
    </location>
</feature>
<dbReference type="AlphaFoldDB" id="D0LY65"/>
<accession>D0LY65</accession>
<protein>
    <submittedName>
        <fullName evidence="2">Uncharacterized protein</fullName>
    </submittedName>
</protein>
<organism evidence="2 3">
    <name type="scientific">Haliangium ochraceum (strain DSM 14365 / JCM 11303 / SMP-2)</name>
    <dbReference type="NCBI Taxonomy" id="502025"/>
    <lineage>
        <taxon>Bacteria</taxon>
        <taxon>Pseudomonadati</taxon>
        <taxon>Myxococcota</taxon>
        <taxon>Polyangia</taxon>
        <taxon>Haliangiales</taxon>
        <taxon>Kofleriaceae</taxon>
        <taxon>Haliangium</taxon>
    </lineage>
</organism>
<proteinExistence type="predicted"/>
<dbReference type="Proteomes" id="UP000001880">
    <property type="component" value="Chromosome"/>
</dbReference>
<sequence>MSQSQKKSGANNISDLKARLGLKKSGSGASQGTVPPPGGIVPPPGMGGKGPVPVPPGAQPPGPVIPDANEDPFAAMNAIATHTNAQRATAGPDFVVVNDGKPVENVGNASPLIRFGIPVGIAVAALAAGWVFGQMTAGSKLIDQALSDARDVSQDMKRIRQDSLQNVQNALWESQQKAPEGQAFPVGDEELTAALSNKDIWPSLNPEILTKSFYQLNGEVVANVIGFYSDVLTIGEMLEQHVAITTNDSKALDSAGVQIEAAKPDESVNRYLKFYRYGVVVDIPSKSEAEQGKQFGARLVEIGSPVCQGNKPSENGKCPEVPMGFNHRERTSGAAGWQPIQIAFPQNSAVPGNALLPLLPSDIFESAIKGAEVSAAEAAYLRRVAELSRIVKDTIDTASALEKQLASGAQ</sequence>
<dbReference type="KEGG" id="hoh:Hoch_3715"/>
<evidence type="ECO:0000313" key="2">
    <source>
        <dbReference type="EMBL" id="ACY16215.1"/>
    </source>
</evidence>
<reference evidence="2 3" key="1">
    <citation type="journal article" date="2010" name="Stand. Genomic Sci.">
        <title>Complete genome sequence of Haliangium ochraceum type strain (SMP-2).</title>
        <authorList>
            <consortium name="US DOE Joint Genome Institute (JGI-PGF)"/>
            <person name="Ivanova N."/>
            <person name="Daum C."/>
            <person name="Lang E."/>
            <person name="Abt B."/>
            <person name="Kopitz M."/>
            <person name="Saunders E."/>
            <person name="Lapidus A."/>
            <person name="Lucas S."/>
            <person name="Glavina Del Rio T."/>
            <person name="Nolan M."/>
            <person name="Tice H."/>
            <person name="Copeland A."/>
            <person name="Cheng J.F."/>
            <person name="Chen F."/>
            <person name="Bruce D."/>
            <person name="Goodwin L."/>
            <person name="Pitluck S."/>
            <person name="Mavromatis K."/>
            <person name="Pati A."/>
            <person name="Mikhailova N."/>
            <person name="Chen A."/>
            <person name="Palaniappan K."/>
            <person name="Land M."/>
            <person name="Hauser L."/>
            <person name="Chang Y.J."/>
            <person name="Jeffries C.D."/>
            <person name="Detter J.C."/>
            <person name="Brettin T."/>
            <person name="Rohde M."/>
            <person name="Goker M."/>
            <person name="Bristow J."/>
            <person name="Markowitz V."/>
            <person name="Eisen J.A."/>
            <person name="Hugenholtz P."/>
            <person name="Kyrpides N.C."/>
            <person name="Klenk H.P."/>
        </authorList>
    </citation>
    <scope>NUCLEOTIDE SEQUENCE [LARGE SCALE GENOMIC DNA]</scope>
    <source>
        <strain evidence="3">DSM 14365 / CIP 107738 / JCM 11303 / AJ 13395 / SMP-2</strain>
    </source>
</reference>
<keyword evidence="3" id="KW-1185">Reference proteome</keyword>
<dbReference type="EMBL" id="CP001804">
    <property type="protein sequence ID" value="ACY16215.1"/>
    <property type="molecule type" value="Genomic_DNA"/>
</dbReference>
<evidence type="ECO:0000256" key="1">
    <source>
        <dbReference type="SAM" id="MobiDB-lite"/>
    </source>
</evidence>